<comment type="caution">
    <text evidence="10">The sequence shown here is derived from an EMBL/GenBank/DDBJ whole genome shotgun (WGS) entry which is preliminary data.</text>
</comment>
<dbReference type="HAMAP" id="MF_00910">
    <property type="entry name" value="FtsL"/>
    <property type="match status" value="1"/>
</dbReference>
<keyword evidence="5 8" id="KW-1133">Transmembrane helix</keyword>
<comment type="function">
    <text evidence="8">Essential cell division protein. May link together the upstream cell division proteins, which are predominantly cytoplasmic, with the downstream cell division proteins, which are predominantly periplasmic.</text>
</comment>
<dbReference type="RefSeq" id="WP_267848821.1">
    <property type="nucleotide sequence ID" value="NZ_JAPMXC010000006.1"/>
</dbReference>
<protein>
    <recommendedName>
        <fullName evidence="8 9">Cell division protein FtsL</fullName>
    </recommendedName>
</protein>
<evidence type="ECO:0000256" key="4">
    <source>
        <dbReference type="ARBA" id="ARBA00022692"/>
    </source>
</evidence>
<dbReference type="NCBIfam" id="TIGR02209">
    <property type="entry name" value="ftsL_broad"/>
    <property type="match status" value="1"/>
</dbReference>
<dbReference type="GO" id="GO:0051301">
    <property type="term" value="P:cell division"/>
    <property type="evidence" value="ECO:0007669"/>
    <property type="project" value="UniProtKB-KW"/>
</dbReference>
<evidence type="ECO:0000256" key="7">
    <source>
        <dbReference type="ARBA" id="ARBA00023306"/>
    </source>
</evidence>
<evidence type="ECO:0000313" key="10">
    <source>
        <dbReference type="EMBL" id="MCY0388953.1"/>
    </source>
</evidence>
<gene>
    <name evidence="8 10" type="primary">ftsL</name>
    <name evidence="10" type="ORF">OVY01_17400</name>
</gene>
<dbReference type="PANTHER" id="PTHR37479">
    <property type="entry name" value="CELL DIVISION PROTEIN FTSL"/>
    <property type="match status" value="1"/>
</dbReference>
<comment type="subcellular location">
    <subcellularLocation>
        <location evidence="8">Cell inner membrane</location>
        <topology evidence="8">Single-pass type II membrane protein</topology>
    </subcellularLocation>
    <subcellularLocation>
        <location evidence="1">Cell membrane</location>
        <topology evidence="1">Single-pass type II membrane protein</topology>
    </subcellularLocation>
    <text evidence="8">Localizes to the division septum where it forms a ring structure.</text>
</comment>
<evidence type="ECO:0000256" key="8">
    <source>
        <dbReference type="HAMAP-Rule" id="MF_00910"/>
    </source>
</evidence>
<keyword evidence="3 8" id="KW-0132">Cell division</keyword>
<comment type="similarity">
    <text evidence="8">Belongs to the FtsL family.</text>
</comment>
<evidence type="ECO:0000256" key="3">
    <source>
        <dbReference type="ARBA" id="ARBA00022618"/>
    </source>
</evidence>
<keyword evidence="11" id="KW-1185">Reference proteome</keyword>
<evidence type="ECO:0000313" key="11">
    <source>
        <dbReference type="Proteomes" id="UP001082899"/>
    </source>
</evidence>
<proteinExistence type="inferred from homology"/>
<evidence type="ECO:0000256" key="2">
    <source>
        <dbReference type="ARBA" id="ARBA00022475"/>
    </source>
</evidence>
<name>A0ABT3ZST4_9BURK</name>
<evidence type="ECO:0000256" key="6">
    <source>
        <dbReference type="ARBA" id="ARBA00023136"/>
    </source>
</evidence>
<dbReference type="Proteomes" id="UP001082899">
    <property type="component" value="Unassembled WGS sequence"/>
</dbReference>
<keyword evidence="7 8" id="KW-0131">Cell cycle</keyword>
<keyword evidence="4 8" id="KW-0812">Transmembrane</keyword>
<sequence length="112" mass="12212">MSRLDSLLLLILVCCALSVVNSTYQQRRVFVQLEHAQLLQRNLAQDWTRLQYEQSALSKTSRVEENSRNQLGMDAVAAGRTQYLNMDGSPAQIAPAPVPASGAAAKAVPGSR</sequence>
<reference evidence="10" key="1">
    <citation type="submission" date="2022-11" db="EMBL/GenBank/DDBJ databases">
        <title>Robbsia betulipollinis sp. nov., isolated from pollen of birch (Betula pendula).</title>
        <authorList>
            <person name="Shi H."/>
            <person name="Ambika Manirajan B."/>
            <person name="Ratering S."/>
            <person name="Geissler-Plaum R."/>
            <person name="Schnell S."/>
        </authorList>
    </citation>
    <scope>NUCLEOTIDE SEQUENCE</scope>
    <source>
        <strain evidence="10">Bb-Pol-6</strain>
    </source>
</reference>
<evidence type="ECO:0000256" key="5">
    <source>
        <dbReference type="ARBA" id="ARBA00022989"/>
    </source>
</evidence>
<dbReference type="Pfam" id="PF04999">
    <property type="entry name" value="FtsL"/>
    <property type="match status" value="1"/>
</dbReference>
<comment type="subunit">
    <text evidence="8">Part of a complex composed of FtsB, FtsL and FtsQ.</text>
</comment>
<dbReference type="InterPro" id="IPR011922">
    <property type="entry name" value="Cell_div_FtsL"/>
</dbReference>
<keyword evidence="2 8" id="KW-1003">Cell membrane</keyword>
<organism evidence="10 11">
    <name type="scientific">Robbsia betulipollinis</name>
    <dbReference type="NCBI Taxonomy" id="2981849"/>
    <lineage>
        <taxon>Bacteria</taxon>
        <taxon>Pseudomonadati</taxon>
        <taxon>Pseudomonadota</taxon>
        <taxon>Betaproteobacteria</taxon>
        <taxon>Burkholderiales</taxon>
        <taxon>Burkholderiaceae</taxon>
        <taxon>Robbsia</taxon>
    </lineage>
</organism>
<keyword evidence="6 8" id="KW-0472">Membrane</keyword>
<accession>A0ABT3ZST4</accession>
<keyword evidence="8" id="KW-0997">Cell inner membrane</keyword>
<dbReference type="EMBL" id="JAPMXC010000006">
    <property type="protein sequence ID" value="MCY0388953.1"/>
    <property type="molecule type" value="Genomic_DNA"/>
</dbReference>
<evidence type="ECO:0000256" key="1">
    <source>
        <dbReference type="ARBA" id="ARBA00004401"/>
    </source>
</evidence>
<dbReference type="PANTHER" id="PTHR37479:SF1">
    <property type="entry name" value="CELL DIVISION PROTEIN FTSL"/>
    <property type="match status" value="1"/>
</dbReference>
<evidence type="ECO:0000256" key="9">
    <source>
        <dbReference type="NCBIfam" id="TIGR02209"/>
    </source>
</evidence>